<keyword evidence="2" id="KW-1185">Reference proteome</keyword>
<name>A0A841GRW2_9BACT</name>
<gene>
    <name evidence="1" type="ORF">HNP65_000700</name>
</gene>
<dbReference type="Proteomes" id="UP000555828">
    <property type="component" value="Unassembled WGS sequence"/>
</dbReference>
<dbReference type="RefSeq" id="WP_246348166.1">
    <property type="nucleotide sequence ID" value="NZ_JACHEX010000001.1"/>
</dbReference>
<organism evidence="1 2">
    <name type="scientific">Thermosipho japonicus</name>
    <dbReference type="NCBI Taxonomy" id="90323"/>
    <lineage>
        <taxon>Bacteria</taxon>
        <taxon>Thermotogati</taxon>
        <taxon>Thermotogota</taxon>
        <taxon>Thermotogae</taxon>
        <taxon>Thermotogales</taxon>
        <taxon>Fervidobacteriaceae</taxon>
        <taxon>Thermosipho</taxon>
    </lineage>
</organism>
<evidence type="ECO:0000313" key="1">
    <source>
        <dbReference type="EMBL" id="MBB6062278.1"/>
    </source>
</evidence>
<protein>
    <submittedName>
        <fullName evidence="1">Uncharacterized protein</fullName>
    </submittedName>
</protein>
<dbReference type="EMBL" id="JACHEX010000001">
    <property type="protein sequence ID" value="MBB6062278.1"/>
    <property type="molecule type" value="Genomic_DNA"/>
</dbReference>
<evidence type="ECO:0000313" key="2">
    <source>
        <dbReference type="Proteomes" id="UP000555828"/>
    </source>
</evidence>
<comment type="caution">
    <text evidence="1">The sequence shown here is derived from an EMBL/GenBank/DDBJ whole genome shotgun (WGS) entry which is preliminary data.</text>
</comment>
<reference evidence="1 2" key="1">
    <citation type="submission" date="2020-08" db="EMBL/GenBank/DDBJ databases">
        <title>Genomic Encyclopedia of Type Strains, Phase IV (KMG-IV): sequencing the most valuable type-strain genomes for metagenomic binning, comparative biology and taxonomic classification.</title>
        <authorList>
            <person name="Goeker M."/>
        </authorList>
    </citation>
    <scope>NUCLEOTIDE SEQUENCE [LARGE SCALE GENOMIC DNA]</scope>
    <source>
        <strain evidence="1 2">DSM 13481</strain>
    </source>
</reference>
<sequence>MKVSAISNPMLGYRLDPGEPGLSHGAPASRSVLRVLSQELSNYYAFERKAQKEGGYIIYGGIYLDLRKRGSFLAAVAGKTRVWMYIPGKSDQDKENSENEGLKVDTKHVSEKIRQLQLKLQIEDDPVKREELERQILMLEIAKNALQFGMNFPKYLLGILFDQTA</sequence>
<proteinExistence type="predicted"/>
<accession>A0A841GRW2</accession>
<dbReference type="AlphaFoldDB" id="A0A841GRW2"/>